<protein>
    <submittedName>
        <fullName evidence="1">Phosphatidylethanolamine-binding protein PEBP</fullName>
    </submittedName>
</protein>
<name>A0A0G4PVX6_PENC3</name>
<evidence type="ECO:0000313" key="1">
    <source>
        <dbReference type="EMBL" id="CRL30471.1"/>
    </source>
</evidence>
<dbReference type="Pfam" id="PF01161">
    <property type="entry name" value="PBP"/>
    <property type="match status" value="1"/>
</dbReference>
<dbReference type="EMBL" id="HG793185">
    <property type="protein sequence ID" value="CRL30471.1"/>
    <property type="molecule type" value="Genomic_DNA"/>
</dbReference>
<proteinExistence type="predicted"/>
<dbReference type="InterPro" id="IPR008914">
    <property type="entry name" value="PEBP"/>
</dbReference>
<reference evidence="1 2" key="1">
    <citation type="journal article" date="2014" name="Nat. Commun.">
        <title>Multiple recent horizontal transfers of a large genomic region in cheese making fungi.</title>
        <authorList>
            <person name="Cheeseman K."/>
            <person name="Ropars J."/>
            <person name="Renault P."/>
            <person name="Dupont J."/>
            <person name="Gouzy J."/>
            <person name="Branca A."/>
            <person name="Abraham A.L."/>
            <person name="Ceppi M."/>
            <person name="Conseiller E."/>
            <person name="Debuchy R."/>
            <person name="Malagnac F."/>
            <person name="Goarin A."/>
            <person name="Silar P."/>
            <person name="Lacoste S."/>
            <person name="Sallet E."/>
            <person name="Bensimon A."/>
            <person name="Giraud T."/>
            <person name="Brygoo Y."/>
        </authorList>
    </citation>
    <scope>NUCLEOTIDE SEQUENCE [LARGE SCALE GENOMIC DNA]</scope>
    <source>
        <strain evidence="2">FM 013</strain>
    </source>
</reference>
<sequence length="165" mass="17961">MFNYPELSPSFLHQSYGMFRIPQTHRRTPVSRSGPVRIAIRRTAQSTSRRGLGTPLHSTIIHEVYYDICTTSTGQAGANLELAAASGAPKDSSRCGQTRKSTVYISPRPLLGHGPHGYFFTLIALTASIDGSKISSCVRPSDHSGYRGQGAEIGGIVQILREKME</sequence>
<dbReference type="InterPro" id="IPR036610">
    <property type="entry name" value="PEBP-like_sf"/>
</dbReference>
<gene>
    <name evidence="1" type="ORF">PCAMFM013_S052g000028</name>
</gene>
<dbReference type="SUPFAM" id="SSF49777">
    <property type="entry name" value="PEBP-like"/>
    <property type="match status" value="1"/>
</dbReference>
<dbReference type="AlphaFoldDB" id="A0A0G4PVX6"/>
<dbReference type="Gene3D" id="3.90.280.10">
    <property type="entry name" value="PEBP-like"/>
    <property type="match status" value="1"/>
</dbReference>
<organism evidence="1 2">
    <name type="scientific">Penicillium camemberti (strain FM 013)</name>
    <dbReference type="NCBI Taxonomy" id="1429867"/>
    <lineage>
        <taxon>Eukaryota</taxon>
        <taxon>Fungi</taxon>
        <taxon>Dikarya</taxon>
        <taxon>Ascomycota</taxon>
        <taxon>Pezizomycotina</taxon>
        <taxon>Eurotiomycetes</taxon>
        <taxon>Eurotiomycetidae</taxon>
        <taxon>Eurotiales</taxon>
        <taxon>Aspergillaceae</taxon>
        <taxon>Penicillium</taxon>
    </lineage>
</organism>
<evidence type="ECO:0000313" key="2">
    <source>
        <dbReference type="Proteomes" id="UP000053732"/>
    </source>
</evidence>
<keyword evidence="2" id="KW-1185">Reference proteome</keyword>
<accession>A0A0G4PVX6</accession>
<dbReference type="Proteomes" id="UP000053732">
    <property type="component" value="Unassembled WGS sequence"/>
</dbReference>